<evidence type="ECO:0000313" key="9">
    <source>
        <dbReference type="EMBL" id="EDO30223.1"/>
    </source>
</evidence>
<dbReference type="STRING" id="45351.A7T1E2"/>
<protein>
    <recommendedName>
        <fullName evidence="4">microsomal epoxide hydrolase</fullName>
        <ecNumber evidence="4">3.3.2.9</ecNumber>
    </recommendedName>
</protein>
<comment type="catalytic activity">
    <reaction evidence="1">
        <text>1-(4-methoxyphenyl)-N-methyl-N-[(3-methyloxetan-3-yl)methyl]methanamine + H2O = 2-{[(4-methoxybenzyl)(methyl)amino]methyl}-2-methylpropane-1,3-diol</text>
        <dbReference type="Rhea" id="RHEA:55764"/>
        <dbReference type="ChEBI" id="CHEBI:15377"/>
        <dbReference type="ChEBI" id="CHEBI:139161"/>
        <dbReference type="ChEBI" id="CHEBI:139164"/>
        <dbReference type="EC" id="3.3.2.9"/>
    </reaction>
</comment>
<dbReference type="PIRSF" id="PIRSF001112">
    <property type="entry name" value="Epoxide_hydrolase"/>
    <property type="match status" value="1"/>
</dbReference>
<evidence type="ECO:0000256" key="1">
    <source>
        <dbReference type="ARBA" id="ARBA00000221"/>
    </source>
</evidence>
<reference evidence="9 10" key="1">
    <citation type="journal article" date="2007" name="Science">
        <title>Sea anemone genome reveals ancestral eumetazoan gene repertoire and genomic organization.</title>
        <authorList>
            <person name="Putnam N.H."/>
            <person name="Srivastava M."/>
            <person name="Hellsten U."/>
            <person name="Dirks B."/>
            <person name="Chapman J."/>
            <person name="Salamov A."/>
            <person name="Terry A."/>
            <person name="Shapiro H."/>
            <person name="Lindquist E."/>
            <person name="Kapitonov V.V."/>
            <person name="Jurka J."/>
            <person name="Genikhovich G."/>
            <person name="Grigoriev I.V."/>
            <person name="Lucas S.M."/>
            <person name="Steele R.E."/>
            <person name="Finnerty J.R."/>
            <person name="Technau U."/>
            <person name="Martindale M.Q."/>
            <person name="Rokhsar D.S."/>
        </authorList>
    </citation>
    <scope>NUCLEOTIDE SEQUENCE [LARGE SCALE GENOMIC DNA]</scope>
    <source>
        <strain evidence="10">CH2 X CH6</strain>
    </source>
</reference>
<dbReference type="EMBL" id="DS470101">
    <property type="protein sequence ID" value="EDO30223.1"/>
    <property type="molecule type" value="Genomic_DNA"/>
</dbReference>
<dbReference type="GO" id="GO:0004301">
    <property type="term" value="F:epoxide hydrolase activity"/>
    <property type="evidence" value="ECO:0000318"/>
    <property type="project" value="GO_Central"/>
</dbReference>
<dbReference type="SUPFAM" id="SSF53474">
    <property type="entry name" value="alpha/beta-Hydrolases"/>
    <property type="match status" value="1"/>
</dbReference>
<accession>A7T1E2</accession>
<comment type="subcellular location">
    <subcellularLocation>
        <location evidence="2">Microsome membrane</location>
        <topology evidence="2">Single-pass membrane protein</topology>
    </subcellularLocation>
</comment>
<dbReference type="PANTHER" id="PTHR21661:SF35">
    <property type="entry name" value="EPOXIDE HYDROLASE"/>
    <property type="match status" value="1"/>
</dbReference>
<dbReference type="Proteomes" id="UP000001593">
    <property type="component" value="Unassembled WGS sequence"/>
</dbReference>
<gene>
    <name evidence="9" type="ORF">NEMVEDRAFT_v1g141685</name>
</gene>
<comment type="similarity">
    <text evidence="3">Belongs to the peptidase S33 family.</text>
</comment>
<dbReference type="PhylomeDB" id="A7T1E2"/>
<dbReference type="HOGENOM" id="CLU_019414_3_0_1"/>
<evidence type="ECO:0000256" key="2">
    <source>
        <dbReference type="ARBA" id="ARBA00004111"/>
    </source>
</evidence>
<organism evidence="9 10">
    <name type="scientific">Nematostella vectensis</name>
    <name type="common">Starlet sea anemone</name>
    <dbReference type="NCBI Taxonomy" id="45351"/>
    <lineage>
        <taxon>Eukaryota</taxon>
        <taxon>Metazoa</taxon>
        <taxon>Cnidaria</taxon>
        <taxon>Anthozoa</taxon>
        <taxon>Hexacorallia</taxon>
        <taxon>Actiniaria</taxon>
        <taxon>Edwardsiidae</taxon>
        <taxon>Nematostella</taxon>
    </lineage>
</organism>
<dbReference type="PANTHER" id="PTHR21661">
    <property type="entry name" value="EPOXIDE HYDROLASE 1-RELATED"/>
    <property type="match status" value="1"/>
</dbReference>
<feature type="active site" description="Proton donor" evidence="7">
    <location>
        <position position="332"/>
    </location>
</feature>
<dbReference type="FunCoup" id="A7T1E2">
    <property type="interactions" value="15"/>
</dbReference>
<dbReference type="OMA" id="YSAMMVT"/>
<dbReference type="PRINTS" id="PR00412">
    <property type="entry name" value="EPOXHYDRLASE"/>
</dbReference>
<dbReference type="EC" id="3.3.2.9" evidence="4"/>
<dbReference type="KEGG" id="nve:5500949"/>
<dbReference type="AlphaFoldDB" id="A7T1E2"/>
<dbReference type="Gene3D" id="3.40.50.1820">
    <property type="entry name" value="alpha/beta hydrolase"/>
    <property type="match status" value="1"/>
</dbReference>
<evidence type="ECO:0000313" key="10">
    <source>
        <dbReference type="Proteomes" id="UP000001593"/>
    </source>
</evidence>
<evidence type="ECO:0000256" key="7">
    <source>
        <dbReference type="PIRSR" id="PIRSR001112-1"/>
    </source>
</evidence>
<dbReference type="GO" id="GO:0033961">
    <property type="term" value="F:cis-stilbene-oxide hydrolase activity"/>
    <property type="evidence" value="ECO:0007669"/>
    <property type="project" value="UniProtKB-EC"/>
</dbReference>
<evidence type="ECO:0000256" key="3">
    <source>
        <dbReference type="ARBA" id="ARBA00010088"/>
    </source>
</evidence>
<dbReference type="InterPro" id="IPR016292">
    <property type="entry name" value="Epoxide_hydrolase"/>
</dbReference>
<dbReference type="eggNOG" id="KOG2565">
    <property type="taxonomic scope" value="Eukaryota"/>
</dbReference>
<feature type="domain" description="Epoxide hydrolase N-terminal" evidence="8">
    <location>
        <begin position="18"/>
        <end position="125"/>
    </location>
</feature>
<dbReference type="OrthoDB" id="7130006at2759"/>
<keyword evidence="10" id="KW-1185">Reference proteome</keyword>
<evidence type="ECO:0000259" key="8">
    <source>
        <dbReference type="Pfam" id="PF06441"/>
    </source>
</evidence>
<dbReference type="GO" id="GO:0097176">
    <property type="term" value="P:epoxide metabolic process"/>
    <property type="evidence" value="ECO:0000318"/>
    <property type="project" value="GO_Central"/>
</dbReference>
<evidence type="ECO:0000256" key="6">
    <source>
        <dbReference type="ARBA" id="ARBA00022801"/>
    </source>
</evidence>
<proteinExistence type="inferred from homology"/>
<feature type="active site" description="Nucleophile" evidence="7">
    <location>
        <position position="191"/>
    </location>
</feature>
<dbReference type="InterPro" id="IPR010497">
    <property type="entry name" value="Epoxide_hydro_N"/>
</dbReference>
<dbReference type="Pfam" id="PF06441">
    <property type="entry name" value="EHN"/>
    <property type="match status" value="1"/>
</dbReference>
<dbReference type="InterPro" id="IPR029058">
    <property type="entry name" value="AB_hydrolase_fold"/>
</dbReference>
<dbReference type="InParanoid" id="A7T1E2"/>
<dbReference type="InterPro" id="IPR000639">
    <property type="entry name" value="Epox_hydrolase-like"/>
</dbReference>
<feature type="active site" description="Proton acceptor" evidence="7">
    <location>
        <position position="386"/>
    </location>
</feature>
<feature type="non-terminal residue" evidence="9">
    <location>
        <position position="417"/>
    </location>
</feature>
<keyword evidence="5" id="KW-0058">Aromatic hydrocarbons catabolism</keyword>
<keyword evidence="6" id="KW-0378">Hydrolase</keyword>
<evidence type="ECO:0000256" key="4">
    <source>
        <dbReference type="ARBA" id="ARBA00012091"/>
    </source>
</evidence>
<sequence length="417" mass="48112">DGWWGKGDAKKPDDPTIHEHKISIHKDELVELWQRLTKTRFFDTLEGIEWQYGTNQEYMRSLVKYWMEEYDWQKQESLLNSEPNYYTEIEGLRVHFQHIKPDIQKGQEIIPIVLIHGWPGSYFEFYKAIKILKDASKKGPFAYEIICPSIPGYGFSEAPHKPGFNVYAAARVFHKLMERLGHKSYYIQGGDWGSMIGRCMAQIAPSCVRGLHINMIGMIAPRGIWSYILGYFTLPAKEHQKIFPLMDFYIYILRESGYMHLQATRPDTVGAGLNDSPAGLASYIIEKFSVWSGCHTNQSAQCLESRFTKDELLTNVMIYWLTNSITSSMRFYKENCLTAHDVNAIQEVVPVGLADFPDEIIHLPQPWLSATFIDIIQHTEMPRGGHFAALQEPELLAQDVMEFVRKVETRKSSKEEL</sequence>
<evidence type="ECO:0000256" key="5">
    <source>
        <dbReference type="ARBA" id="ARBA00022797"/>
    </source>
</evidence>
<name>A7T1E2_NEMVE</name>